<feature type="transmembrane region" description="Helical" evidence="8">
    <location>
        <begin position="76"/>
        <end position="98"/>
    </location>
</feature>
<dbReference type="PANTHER" id="PTHR23522:SF10">
    <property type="entry name" value="3-PHENYLPROPIONIC ACID TRANSPORTER-RELATED"/>
    <property type="match status" value="1"/>
</dbReference>
<feature type="transmembrane region" description="Helical" evidence="8">
    <location>
        <begin position="274"/>
        <end position="296"/>
    </location>
</feature>
<evidence type="ECO:0000259" key="9">
    <source>
        <dbReference type="Pfam" id="PF12832"/>
    </source>
</evidence>
<organism evidence="10 11">
    <name type="scientific">Methylobacterium crusticola</name>
    <dbReference type="NCBI Taxonomy" id="1697972"/>
    <lineage>
        <taxon>Bacteria</taxon>
        <taxon>Pseudomonadati</taxon>
        <taxon>Pseudomonadota</taxon>
        <taxon>Alphaproteobacteria</taxon>
        <taxon>Hyphomicrobiales</taxon>
        <taxon>Methylobacteriaceae</taxon>
        <taxon>Methylobacterium</taxon>
    </lineage>
</organism>
<dbReference type="PANTHER" id="PTHR23522">
    <property type="entry name" value="BLL5896 PROTEIN"/>
    <property type="match status" value="1"/>
</dbReference>
<evidence type="ECO:0000256" key="2">
    <source>
        <dbReference type="ARBA" id="ARBA00022448"/>
    </source>
</evidence>
<dbReference type="Pfam" id="PF12832">
    <property type="entry name" value="MFS_1_like"/>
    <property type="match status" value="1"/>
</dbReference>
<feature type="transmembrane region" description="Helical" evidence="8">
    <location>
        <begin position="364"/>
        <end position="382"/>
    </location>
</feature>
<reference evidence="10" key="2">
    <citation type="submission" date="2021-08" db="EMBL/GenBank/DDBJ databases">
        <authorList>
            <person name="Tani A."/>
            <person name="Ola A."/>
            <person name="Ogura Y."/>
            <person name="Katsura K."/>
            <person name="Hayashi T."/>
        </authorList>
    </citation>
    <scope>NUCLEOTIDE SEQUENCE</scope>
    <source>
        <strain evidence="10">KCTC 52305</strain>
    </source>
</reference>
<keyword evidence="4" id="KW-0997">Cell inner membrane</keyword>
<gene>
    <name evidence="10" type="primary">hcaT_1</name>
    <name evidence="10" type="ORF">OPKNFCMD_6394</name>
</gene>
<name>A0ABQ4RA89_9HYPH</name>
<keyword evidence="5 8" id="KW-0812">Transmembrane</keyword>
<keyword evidence="2" id="KW-0813">Transport</keyword>
<evidence type="ECO:0000256" key="6">
    <source>
        <dbReference type="ARBA" id="ARBA00022989"/>
    </source>
</evidence>
<evidence type="ECO:0000256" key="7">
    <source>
        <dbReference type="ARBA" id="ARBA00023136"/>
    </source>
</evidence>
<feature type="transmembrane region" description="Helical" evidence="8">
    <location>
        <begin position="246"/>
        <end position="267"/>
    </location>
</feature>
<evidence type="ECO:0000313" key="11">
    <source>
        <dbReference type="Proteomes" id="UP001055167"/>
    </source>
</evidence>
<feature type="transmembrane region" description="Helical" evidence="8">
    <location>
        <begin position="20"/>
        <end position="41"/>
    </location>
</feature>
<keyword evidence="6 8" id="KW-1133">Transmembrane helix</keyword>
<evidence type="ECO:0000313" key="10">
    <source>
        <dbReference type="EMBL" id="GJD53617.1"/>
    </source>
</evidence>
<dbReference type="InterPro" id="IPR026032">
    <property type="entry name" value="HcaT-like"/>
</dbReference>
<keyword evidence="11" id="KW-1185">Reference proteome</keyword>
<evidence type="ECO:0000256" key="3">
    <source>
        <dbReference type="ARBA" id="ARBA00022475"/>
    </source>
</evidence>
<keyword evidence="7 8" id="KW-0472">Membrane</keyword>
<dbReference type="PIRSF" id="PIRSF004925">
    <property type="entry name" value="HcaT"/>
    <property type="match status" value="1"/>
</dbReference>
<reference evidence="10" key="1">
    <citation type="journal article" date="2021" name="Front. Microbiol.">
        <title>Comprehensive Comparative Genomics and Phenotyping of Methylobacterium Species.</title>
        <authorList>
            <person name="Alessa O."/>
            <person name="Ogura Y."/>
            <person name="Fujitani Y."/>
            <person name="Takami H."/>
            <person name="Hayashi T."/>
            <person name="Sahin N."/>
            <person name="Tani A."/>
        </authorList>
    </citation>
    <scope>NUCLEOTIDE SEQUENCE</scope>
    <source>
        <strain evidence="10">KCTC 52305</strain>
    </source>
</reference>
<feature type="transmembrane region" description="Helical" evidence="8">
    <location>
        <begin position="209"/>
        <end position="226"/>
    </location>
</feature>
<evidence type="ECO:0000256" key="4">
    <source>
        <dbReference type="ARBA" id="ARBA00022519"/>
    </source>
</evidence>
<dbReference type="InterPro" id="IPR036259">
    <property type="entry name" value="MFS_trans_sf"/>
</dbReference>
<comment type="subcellular location">
    <subcellularLocation>
        <location evidence="1">Cell inner membrane</location>
        <topology evidence="1">Multi-pass membrane protein</topology>
    </subcellularLocation>
</comment>
<feature type="transmembrane region" description="Helical" evidence="8">
    <location>
        <begin position="104"/>
        <end position="128"/>
    </location>
</feature>
<sequence>MLPARLRGAMPRGPLPRLLLAYATLYAGYGTVSPFLPAFLAERGLDPAGVGLVLAAGTGMRLAAGPLAGRLADRLGAIRAVLGLAALLSAGGTLAYLAGHGLGALLVLGALQAAATAPLAPLADALALPAAAAGRFSYGTIRGAGSAAFIAGSLAAGQIVTRAGLAATLAAGAGCFALMAAAVARLPAPPAPAPEARPGARALLASRPFRRLVLVAGLVIGSHAVHDAFAVIRWRAAGLSPGTASLLWAEAVAAEVAVFCGIGPALLGRLGPAGAIALAAGAGVLRWSVAAVTAALPALAATQALHGLTFALLHLAAMRVLAGTVPPALAATAQTLYGTLGLGLASVLATLAAGPLYAAFGPGAFWAMAALAAAALPLARGLPGTSVQPDQTA</sequence>
<dbReference type="InterPro" id="IPR024989">
    <property type="entry name" value="MFS_assoc_dom"/>
</dbReference>
<dbReference type="Gene3D" id="1.20.1250.20">
    <property type="entry name" value="MFS general substrate transporter like domains"/>
    <property type="match status" value="2"/>
</dbReference>
<dbReference type="RefSeq" id="WP_128560869.1">
    <property type="nucleotide sequence ID" value="NZ_BPQH01000033.1"/>
</dbReference>
<protein>
    <submittedName>
        <fullName evidence="10">3-phenylpropionic acid transporter</fullName>
    </submittedName>
</protein>
<evidence type="ECO:0000256" key="8">
    <source>
        <dbReference type="SAM" id="Phobius"/>
    </source>
</evidence>
<comment type="caution">
    <text evidence="10">The sequence shown here is derived from an EMBL/GenBank/DDBJ whole genome shotgun (WGS) entry which is preliminary data.</text>
</comment>
<dbReference type="EMBL" id="BPQH01000033">
    <property type="protein sequence ID" value="GJD53617.1"/>
    <property type="molecule type" value="Genomic_DNA"/>
</dbReference>
<dbReference type="NCBIfam" id="NF037955">
    <property type="entry name" value="mfs"/>
    <property type="match status" value="1"/>
</dbReference>
<keyword evidence="3" id="KW-1003">Cell membrane</keyword>
<accession>A0ABQ4RA89</accession>
<evidence type="ECO:0000256" key="1">
    <source>
        <dbReference type="ARBA" id="ARBA00004429"/>
    </source>
</evidence>
<feature type="transmembrane region" description="Helical" evidence="8">
    <location>
        <begin position="140"/>
        <end position="160"/>
    </location>
</feature>
<evidence type="ECO:0000256" key="5">
    <source>
        <dbReference type="ARBA" id="ARBA00022692"/>
    </source>
</evidence>
<dbReference type="SUPFAM" id="SSF103473">
    <property type="entry name" value="MFS general substrate transporter"/>
    <property type="match status" value="1"/>
</dbReference>
<proteinExistence type="predicted"/>
<feature type="transmembrane region" description="Helical" evidence="8">
    <location>
        <begin position="336"/>
        <end position="358"/>
    </location>
</feature>
<feature type="domain" description="Major facilitator superfamily associated" evidence="9">
    <location>
        <begin position="18"/>
        <end position="366"/>
    </location>
</feature>
<feature type="transmembrane region" description="Helical" evidence="8">
    <location>
        <begin position="166"/>
        <end position="188"/>
    </location>
</feature>
<dbReference type="Proteomes" id="UP001055167">
    <property type="component" value="Unassembled WGS sequence"/>
</dbReference>